<organism evidence="1 2">
    <name type="scientific">Vescimonas fastidiosa</name>
    <dbReference type="NCBI Taxonomy" id="2714353"/>
    <lineage>
        <taxon>Bacteria</taxon>
        <taxon>Bacillati</taxon>
        <taxon>Bacillota</taxon>
        <taxon>Clostridia</taxon>
        <taxon>Eubacteriales</taxon>
        <taxon>Oscillospiraceae</taxon>
        <taxon>Vescimonas</taxon>
    </lineage>
</organism>
<evidence type="ECO:0008006" key="3">
    <source>
        <dbReference type="Google" id="ProtNLM"/>
    </source>
</evidence>
<proteinExistence type="predicted"/>
<dbReference type="EMBL" id="AP023415">
    <property type="protein sequence ID" value="BCK78640.1"/>
    <property type="molecule type" value="Genomic_DNA"/>
</dbReference>
<dbReference type="KEGG" id="vfa:MM35RIKEN_08320"/>
<dbReference type="PANTHER" id="PTHR35866">
    <property type="entry name" value="PUTATIVE-RELATED"/>
    <property type="match status" value="1"/>
</dbReference>
<dbReference type="RefSeq" id="WP_212819556.1">
    <property type="nucleotide sequence ID" value="NZ_AP023415.1"/>
</dbReference>
<protein>
    <recommendedName>
        <fullName evidence="3">YkgJ family cysteine cluster protein</fullName>
    </recommendedName>
</protein>
<name>A0A810PRT7_9FIRM</name>
<accession>A0A810PRT7</accession>
<gene>
    <name evidence="1" type="ORF">MM35RIKEN_08320</name>
</gene>
<keyword evidence="2" id="KW-1185">Reference proteome</keyword>
<reference evidence="1" key="1">
    <citation type="submission" date="2020-09" db="EMBL/GenBank/DDBJ databases">
        <title>New species isolated from human feces.</title>
        <authorList>
            <person name="Kitahara M."/>
            <person name="Shigeno Y."/>
            <person name="Shime M."/>
            <person name="Matsumoto Y."/>
            <person name="Nakamura S."/>
            <person name="Motooka D."/>
            <person name="Fukuoka S."/>
            <person name="Nishikawa H."/>
            <person name="Benno Y."/>
        </authorList>
    </citation>
    <scope>NUCLEOTIDE SEQUENCE</scope>
    <source>
        <strain evidence="1">MM35</strain>
    </source>
</reference>
<evidence type="ECO:0000313" key="1">
    <source>
        <dbReference type="EMBL" id="BCK78640.1"/>
    </source>
</evidence>
<dbReference type="PANTHER" id="PTHR35866:SF2">
    <property type="entry name" value="YKGJ FAMILY CYSTEINE CLUSTER PROTEIN"/>
    <property type="match status" value="1"/>
</dbReference>
<dbReference type="Proteomes" id="UP000681343">
    <property type="component" value="Chromosome"/>
</dbReference>
<dbReference type="AlphaFoldDB" id="A0A810PRT7"/>
<dbReference type="InterPro" id="IPR005358">
    <property type="entry name" value="Puta_zinc/iron-chelating_dom"/>
</dbReference>
<dbReference type="Pfam" id="PF03692">
    <property type="entry name" value="CxxCxxCC"/>
    <property type="match status" value="1"/>
</dbReference>
<evidence type="ECO:0000313" key="2">
    <source>
        <dbReference type="Proteomes" id="UP000681343"/>
    </source>
</evidence>
<sequence>MQLFRNAVLVTNRQPIAFKCRACGVCCKNVRDSIVLEPLDAYRIVRDKQKNGCTDSADDILWNMAELKELSPGFHVFVLRTVNDSGMCGMLRDDRCTIYSVRPHTCRLYPFTAEPCPEEHRIKWYLCTEQPHHFGLGSVTAREWQRKNMSDEDEAFWFDECRILPELGKLLRSVPENNFQRAEQLIVAYRYLAYDFDQPFLPQYRDNMLFLKAMLEKLA</sequence>